<keyword evidence="2" id="KW-1185">Reference proteome</keyword>
<protein>
    <submittedName>
        <fullName evidence="1">Uncharacterized protein</fullName>
    </submittedName>
</protein>
<dbReference type="RefSeq" id="WP_231511685.1">
    <property type="nucleotide sequence ID" value="NZ_ASRX01000043.1"/>
</dbReference>
<evidence type="ECO:0000313" key="2">
    <source>
        <dbReference type="Proteomes" id="UP000019678"/>
    </source>
</evidence>
<dbReference type="EMBL" id="ASRX01000043">
    <property type="protein sequence ID" value="EYF03687.1"/>
    <property type="molecule type" value="Genomic_DNA"/>
</dbReference>
<accession>A0A017T3X5</accession>
<dbReference type="STRING" id="1192034.CAP_5298"/>
<proteinExistence type="predicted"/>
<dbReference type="Proteomes" id="UP000019678">
    <property type="component" value="Unassembled WGS sequence"/>
</dbReference>
<reference evidence="1 2" key="1">
    <citation type="submission" date="2013-05" db="EMBL/GenBank/DDBJ databases">
        <title>Genome assembly of Chondromyces apiculatus DSM 436.</title>
        <authorList>
            <person name="Sharma G."/>
            <person name="Khatri I."/>
            <person name="Kaur C."/>
            <person name="Mayilraj S."/>
            <person name="Subramanian S."/>
        </authorList>
    </citation>
    <scope>NUCLEOTIDE SEQUENCE [LARGE SCALE GENOMIC DNA]</scope>
    <source>
        <strain evidence="1 2">DSM 436</strain>
    </source>
</reference>
<comment type="caution">
    <text evidence="1">The sequence shown here is derived from an EMBL/GenBank/DDBJ whole genome shotgun (WGS) entry which is preliminary data.</text>
</comment>
<gene>
    <name evidence="1" type="ORF">CAP_5298</name>
</gene>
<dbReference type="AlphaFoldDB" id="A0A017T3X5"/>
<organism evidence="1 2">
    <name type="scientific">Chondromyces apiculatus DSM 436</name>
    <dbReference type="NCBI Taxonomy" id="1192034"/>
    <lineage>
        <taxon>Bacteria</taxon>
        <taxon>Pseudomonadati</taxon>
        <taxon>Myxococcota</taxon>
        <taxon>Polyangia</taxon>
        <taxon>Polyangiales</taxon>
        <taxon>Polyangiaceae</taxon>
        <taxon>Chondromyces</taxon>
    </lineage>
</organism>
<evidence type="ECO:0000313" key="1">
    <source>
        <dbReference type="EMBL" id="EYF03687.1"/>
    </source>
</evidence>
<sequence>MARDGLLTAIIAAVAAATIALVRAPATEMDQQVRETSDAPLLPPPEQVVRLSLGYRAALADVLWSHVLVSQGLHTIERRRFDNLISLIDAINALDPTFRDPYLFADALITFQSAETPHSEVVKAREIMERGTQHRPLDGEIWLVLGQFVAFIAPAAYLKDDAEKQQWRLDGARYLARAAELGGGDANMSWQALGGAAILGRAGEREAQIRFLQRTLAVTDNEELQQQLRAQLDQLRGERIADTYTRRLDRFNDLWRRDLPFTSKATRLLVGPPRDPFYCAGGAHDDEARCAASWADWAQRIDEGR</sequence>
<name>A0A017T3X5_9BACT</name>
<dbReference type="eggNOG" id="COG0457">
    <property type="taxonomic scope" value="Bacteria"/>
</dbReference>